<sequence length="592" mass="61534">MKSKRTKTIRNSSGQTMLIAVIFFLVVSMVIVTSVYQIVFGDYKNASTLLSSKESYFLSEAAAEDVTYRLTNGITVSSEETISIGGNSATATVTNDSSGKIITSVGNKRNNIRKVQTRVGVGAGIAFNYGIQAGNGGFELENNAGVYGNVYANGHITGSNTSFVTGSAVAASTVSILSNQSNMLPDIPADSIIFGDTNSKQDFAQSFEVTLDLPINKIVLKIKKIGSPPSASVRIVEDSSGSPGTNNILSSNGTLNSNHVSSTFGNVDIVLPSNPTLVSGTKYWFVVDLPSKNASNYYVMAANTDYSEGEAEAGKYGGTWITSGLDGYFEIYLGGLVSEISGMNIGESGIGDAWAHTINNSVVAGTLYCDTGSGNSGACDPSLGDPAPEVFPVSDANINAWKNAAEQGGIVAGNYTPSGSVSSLGPVKIDGDLIIPGNHELTLTGAVWVTGNITMSNNSAARLSASFGNSGGVLVSDGRIYLDNNVDFYGSGAADSYILLLTTSDCPTGAGCGGESAIVLNNNVGADSNQVIVNAQKGRVEFFNNADVKSVAGEIVYLNNNAMIHYDSGLANVIFSSGPSGGYSIESWKEIE</sequence>
<evidence type="ECO:0000313" key="3">
    <source>
        <dbReference type="Proteomes" id="UP000177269"/>
    </source>
</evidence>
<evidence type="ECO:0000313" key="2">
    <source>
        <dbReference type="EMBL" id="OHA41569.1"/>
    </source>
</evidence>
<organism evidence="2 3">
    <name type="scientific">Candidatus Taylorbacteria bacterium RIFCSPLOWO2_12_FULL_43_20</name>
    <dbReference type="NCBI Taxonomy" id="1802332"/>
    <lineage>
        <taxon>Bacteria</taxon>
        <taxon>Candidatus Tayloriibacteriota</taxon>
    </lineage>
</organism>
<protein>
    <recommendedName>
        <fullName evidence="4">Type 4 fimbrial biogenesis protein PilX N-terminal domain-containing protein</fullName>
    </recommendedName>
</protein>
<keyword evidence="1" id="KW-1133">Transmembrane helix</keyword>
<keyword evidence="1" id="KW-0812">Transmembrane</keyword>
<reference evidence="2 3" key="1">
    <citation type="journal article" date="2016" name="Nat. Commun.">
        <title>Thousands of microbial genomes shed light on interconnected biogeochemical processes in an aquifer system.</title>
        <authorList>
            <person name="Anantharaman K."/>
            <person name="Brown C.T."/>
            <person name="Hug L.A."/>
            <person name="Sharon I."/>
            <person name="Castelle C.J."/>
            <person name="Probst A.J."/>
            <person name="Thomas B.C."/>
            <person name="Singh A."/>
            <person name="Wilkins M.J."/>
            <person name="Karaoz U."/>
            <person name="Brodie E.L."/>
            <person name="Williams K.H."/>
            <person name="Hubbard S.S."/>
            <person name="Banfield J.F."/>
        </authorList>
    </citation>
    <scope>NUCLEOTIDE SEQUENCE [LARGE SCALE GENOMIC DNA]</scope>
</reference>
<evidence type="ECO:0008006" key="4">
    <source>
        <dbReference type="Google" id="ProtNLM"/>
    </source>
</evidence>
<accession>A0A1G2P1G7</accession>
<dbReference type="AlphaFoldDB" id="A0A1G2P1G7"/>
<dbReference type="EMBL" id="MHSK01000031">
    <property type="protein sequence ID" value="OHA41569.1"/>
    <property type="molecule type" value="Genomic_DNA"/>
</dbReference>
<dbReference type="Proteomes" id="UP000177269">
    <property type="component" value="Unassembled WGS sequence"/>
</dbReference>
<evidence type="ECO:0000256" key="1">
    <source>
        <dbReference type="SAM" id="Phobius"/>
    </source>
</evidence>
<proteinExistence type="predicted"/>
<dbReference type="NCBIfam" id="NF041539">
    <property type="entry name" value="choice_anch_R"/>
    <property type="match status" value="1"/>
</dbReference>
<name>A0A1G2P1G7_9BACT</name>
<gene>
    <name evidence="2" type="ORF">A3G52_02800</name>
</gene>
<feature type="transmembrane region" description="Helical" evidence="1">
    <location>
        <begin position="16"/>
        <end position="39"/>
    </location>
</feature>
<comment type="caution">
    <text evidence="2">The sequence shown here is derived from an EMBL/GenBank/DDBJ whole genome shotgun (WGS) entry which is preliminary data.</text>
</comment>
<keyword evidence="1" id="KW-0472">Membrane</keyword>